<dbReference type="InterPro" id="IPR050709">
    <property type="entry name" value="Biotin_Carboxyl_Carrier/Decarb"/>
</dbReference>
<evidence type="ECO:0000256" key="3">
    <source>
        <dbReference type="ARBA" id="ARBA00022516"/>
    </source>
</evidence>
<dbReference type="Pfam" id="PF00364">
    <property type="entry name" value="Biotin_lipoyl"/>
    <property type="match status" value="1"/>
</dbReference>
<evidence type="ECO:0000313" key="12">
    <source>
        <dbReference type="Proteomes" id="UP000035709"/>
    </source>
</evidence>
<organism evidence="10 12">
    <name type="scientific">Lactobacillus acetotolerans</name>
    <dbReference type="NCBI Taxonomy" id="1600"/>
    <lineage>
        <taxon>Bacteria</taxon>
        <taxon>Bacillati</taxon>
        <taxon>Bacillota</taxon>
        <taxon>Bacilli</taxon>
        <taxon>Lactobacillales</taxon>
        <taxon>Lactobacillaceae</taxon>
        <taxon>Lactobacillus</taxon>
    </lineage>
</organism>
<gene>
    <name evidence="11" type="primary">accB</name>
    <name evidence="11" type="ORF">LA749_03290</name>
    <name evidence="10" type="ORF">LBAT_0615</name>
</gene>
<evidence type="ECO:0000259" key="9">
    <source>
        <dbReference type="PROSITE" id="PS50968"/>
    </source>
</evidence>
<dbReference type="NCBIfam" id="TIGR00531">
    <property type="entry name" value="BCCP"/>
    <property type="match status" value="1"/>
</dbReference>
<feature type="domain" description="Lipoyl-binding" evidence="9">
    <location>
        <begin position="79"/>
        <end position="155"/>
    </location>
</feature>
<dbReference type="Proteomes" id="UP000035709">
    <property type="component" value="Chromosome"/>
</dbReference>
<keyword evidence="5 8" id="KW-0443">Lipid metabolism</keyword>
<dbReference type="PANTHER" id="PTHR45266">
    <property type="entry name" value="OXALOACETATE DECARBOXYLASE ALPHA CHAIN"/>
    <property type="match status" value="1"/>
</dbReference>
<proteinExistence type="predicted"/>
<dbReference type="PATRIC" id="fig|1600.4.peg.630"/>
<evidence type="ECO:0000313" key="10">
    <source>
        <dbReference type="EMBL" id="BAQ57004.1"/>
    </source>
</evidence>
<accession>A0A0D6A2U6</accession>
<evidence type="ECO:0000256" key="7">
    <source>
        <dbReference type="ARBA" id="ARBA00023267"/>
    </source>
</evidence>
<keyword evidence="6 8" id="KW-0275">Fatty acid biosynthesis</keyword>
<dbReference type="AlphaFoldDB" id="A0A0D6A2U6"/>
<evidence type="ECO:0000313" key="13">
    <source>
        <dbReference type="Proteomes" id="UP000325393"/>
    </source>
</evidence>
<name>A0A0D6A2U6_9LACO</name>
<comment type="pathway">
    <text evidence="1 8">Lipid metabolism; fatty acid biosynthesis.</text>
</comment>
<reference evidence="10 12" key="1">
    <citation type="submission" date="2015-03" db="EMBL/GenBank/DDBJ databases">
        <title>Complete genome sequence of Lactobacillus acetotolerans NBRC 13120.</title>
        <authorList>
            <person name="Toh H."/>
            <person name="Morita H."/>
            <person name="Fujita N."/>
        </authorList>
    </citation>
    <scope>NUCLEOTIDE SEQUENCE [LARGE SCALE GENOMIC DNA]</scope>
    <source>
        <strain evidence="10 12">NBRC 13120</strain>
    </source>
</reference>
<dbReference type="GO" id="GO:0009317">
    <property type="term" value="C:acetyl-CoA carboxylase complex"/>
    <property type="evidence" value="ECO:0007669"/>
    <property type="project" value="InterPro"/>
</dbReference>
<dbReference type="InterPro" id="IPR000089">
    <property type="entry name" value="Biotin_lipoyl"/>
</dbReference>
<dbReference type="OrthoDB" id="9811735at2"/>
<evidence type="ECO:0000313" key="11">
    <source>
        <dbReference type="EMBL" id="QFG51072.1"/>
    </source>
</evidence>
<dbReference type="InterPro" id="IPR001882">
    <property type="entry name" value="Biotin_BS"/>
</dbReference>
<dbReference type="Proteomes" id="UP000325393">
    <property type="component" value="Chromosome"/>
</dbReference>
<dbReference type="PRINTS" id="PR01071">
    <property type="entry name" value="ACOABIOTINCC"/>
</dbReference>
<dbReference type="KEGG" id="lae:LBAT_0615"/>
<dbReference type="GeneID" id="78212005"/>
<evidence type="ECO:0000256" key="4">
    <source>
        <dbReference type="ARBA" id="ARBA00022832"/>
    </source>
</evidence>
<evidence type="ECO:0000256" key="5">
    <source>
        <dbReference type="ARBA" id="ARBA00023098"/>
    </source>
</evidence>
<sequence length="157" mass="17229">MKEKDVERLLDKFDESSLKDFEFSNKDFKLSLSKRSDSAPVVVNDSKALQSTPMQHAAAVATATKPQKKVAASENDANLAQVKAPLVGIVYMSPKPDKPAFKSVGDHVSKGEVVCLIEAMKMVNEVKSKVSGTIKEVLVKDGDMVQYDQPIFKITKE</sequence>
<evidence type="ECO:0000256" key="6">
    <source>
        <dbReference type="ARBA" id="ARBA00023160"/>
    </source>
</evidence>
<dbReference type="EMBL" id="AP014808">
    <property type="protein sequence ID" value="BAQ57004.1"/>
    <property type="molecule type" value="Genomic_DNA"/>
</dbReference>
<comment type="function">
    <text evidence="8">This protein is a component of the acetyl coenzyme A carboxylase complex; first, biotin carboxylase catalyzes the carboxylation of the carrier protein and then the transcarboxylase transfers the carboxyl group to form malonyl-CoA.</text>
</comment>
<evidence type="ECO:0000256" key="8">
    <source>
        <dbReference type="RuleBase" id="RU364072"/>
    </source>
</evidence>
<dbReference type="InterPro" id="IPR001249">
    <property type="entry name" value="AcCoA_biotinCC"/>
</dbReference>
<dbReference type="RefSeq" id="WP_054681982.1">
    <property type="nucleotide sequence ID" value="NZ_AP014808.1"/>
</dbReference>
<keyword evidence="4 8" id="KW-0276">Fatty acid metabolism</keyword>
<evidence type="ECO:0000256" key="1">
    <source>
        <dbReference type="ARBA" id="ARBA00005194"/>
    </source>
</evidence>
<dbReference type="CDD" id="cd06850">
    <property type="entry name" value="biotinyl_domain"/>
    <property type="match status" value="1"/>
</dbReference>
<dbReference type="GO" id="GO:0003989">
    <property type="term" value="F:acetyl-CoA carboxylase activity"/>
    <property type="evidence" value="ECO:0007669"/>
    <property type="project" value="InterPro"/>
</dbReference>
<evidence type="ECO:0000256" key="2">
    <source>
        <dbReference type="ARBA" id="ARBA00017562"/>
    </source>
</evidence>
<dbReference type="PANTHER" id="PTHR45266:SF3">
    <property type="entry name" value="OXALOACETATE DECARBOXYLASE ALPHA CHAIN"/>
    <property type="match status" value="1"/>
</dbReference>
<dbReference type="STRING" id="1600.LBAT_0615"/>
<dbReference type="PROSITE" id="PS50968">
    <property type="entry name" value="BIOTINYL_LIPOYL"/>
    <property type="match status" value="1"/>
</dbReference>
<dbReference type="EMBL" id="CP044496">
    <property type="protein sequence ID" value="QFG51072.1"/>
    <property type="molecule type" value="Genomic_DNA"/>
</dbReference>
<reference evidence="11 13" key="2">
    <citation type="submission" date="2019-09" db="EMBL/GenBank/DDBJ databases">
        <title>Genome sequencing of Lactobacillus acetotolerans.</title>
        <authorList>
            <person name="Kim K."/>
        </authorList>
    </citation>
    <scope>NUCLEOTIDE SEQUENCE [LARGE SCALE GENOMIC DNA]</scope>
    <source>
        <strain evidence="11 13">LA749</strain>
    </source>
</reference>
<dbReference type="GO" id="GO:0006633">
    <property type="term" value="P:fatty acid biosynthetic process"/>
    <property type="evidence" value="ECO:0007669"/>
    <property type="project" value="UniProtKB-UniPathway"/>
</dbReference>
<keyword evidence="7 8" id="KW-0092">Biotin</keyword>
<dbReference type="Gene3D" id="2.40.50.100">
    <property type="match status" value="1"/>
</dbReference>
<keyword evidence="12" id="KW-1185">Reference proteome</keyword>
<keyword evidence="3 8" id="KW-0444">Lipid biosynthesis</keyword>
<dbReference type="PROSITE" id="PS00188">
    <property type="entry name" value="BIOTIN"/>
    <property type="match status" value="1"/>
</dbReference>
<protein>
    <recommendedName>
        <fullName evidence="2 8">Biotin carboxyl carrier protein of acetyl-CoA carboxylase</fullName>
    </recommendedName>
</protein>
<dbReference type="InterPro" id="IPR011053">
    <property type="entry name" value="Single_hybrid_motif"/>
</dbReference>
<dbReference type="UniPathway" id="UPA00094"/>
<dbReference type="SUPFAM" id="SSF51230">
    <property type="entry name" value="Single hybrid motif"/>
    <property type="match status" value="1"/>
</dbReference>